<evidence type="ECO:0000313" key="2">
    <source>
        <dbReference type="Proteomes" id="UP000193648"/>
    </source>
</evidence>
<sequence>MTVRLALRARKTFEKCFWMHCDSKSNHRALHSIPTRSWMPLQDYHSSVTATAPATVITDSNAVLNSQHREMTPLAPAPMLQLNTTVVSPLCSVGANPIIFINVMASMAARPMSASIAGTMSGLVGVSAGLKLVHIAPMQRLLRILHTLHPGTLHRFIRTNGSAFDRKGDQCLCILHPSNVHSELKVTNVSSLLEQ</sequence>
<dbReference type="RefSeq" id="XP_021878128.1">
    <property type="nucleotide sequence ID" value="XM_022029075.1"/>
</dbReference>
<reference evidence="1 2" key="1">
    <citation type="submission" date="2016-07" db="EMBL/GenBank/DDBJ databases">
        <title>Pervasive Adenine N6-methylation of Active Genes in Fungi.</title>
        <authorList>
            <consortium name="DOE Joint Genome Institute"/>
            <person name="Mondo S.J."/>
            <person name="Dannebaum R.O."/>
            <person name="Kuo R.C."/>
            <person name="Labutti K."/>
            <person name="Haridas S."/>
            <person name="Kuo A."/>
            <person name="Salamov A."/>
            <person name="Ahrendt S.R."/>
            <person name="Lipzen A."/>
            <person name="Sullivan W."/>
            <person name="Andreopoulos W.B."/>
            <person name="Clum A."/>
            <person name="Lindquist E."/>
            <person name="Daum C."/>
            <person name="Ramamoorthy G.K."/>
            <person name="Gryganskyi A."/>
            <person name="Culley D."/>
            <person name="Magnuson J.K."/>
            <person name="James T.Y."/>
            <person name="O'Malley M.A."/>
            <person name="Stajich J.E."/>
            <person name="Spatafora J.W."/>
            <person name="Visel A."/>
            <person name="Grigoriev I.V."/>
        </authorList>
    </citation>
    <scope>NUCLEOTIDE SEQUENCE [LARGE SCALE GENOMIC DNA]</scope>
    <source>
        <strain evidence="1 2">NRRL 3116</strain>
    </source>
</reference>
<dbReference type="GeneID" id="33570918"/>
<accession>A0A1Y2GDG5</accession>
<evidence type="ECO:0000313" key="1">
    <source>
        <dbReference type="EMBL" id="ORZ07762.1"/>
    </source>
</evidence>
<dbReference type="InParanoid" id="A0A1Y2GDG5"/>
<comment type="caution">
    <text evidence="1">The sequence shown here is derived from an EMBL/GenBank/DDBJ whole genome shotgun (WGS) entry which is preliminary data.</text>
</comment>
<keyword evidence="2" id="KW-1185">Reference proteome</keyword>
<dbReference type="AlphaFoldDB" id="A0A1Y2GDG5"/>
<gene>
    <name evidence="1" type="ORF">BCR41DRAFT_399580</name>
</gene>
<name>A0A1Y2GDG5_9FUNG</name>
<proteinExistence type="predicted"/>
<dbReference type="EMBL" id="MCFF01000040">
    <property type="protein sequence ID" value="ORZ07762.1"/>
    <property type="molecule type" value="Genomic_DNA"/>
</dbReference>
<dbReference type="Proteomes" id="UP000193648">
    <property type="component" value="Unassembled WGS sequence"/>
</dbReference>
<organism evidence="1 2">
    <name type="scientific">Lobosporangium transversale</name>
    <dbReference type="NCBI Taxonomy" id="64571"/>
    <lineage>
        <taxon>Eukaryota</taxon>
        <taxon>Fungi</taxon>
        <taxon>Fungi incertae sedis</taxon>
        <taxon>Mucoromycota</taxon>
        <taxon>Mortierellomycotina</taxon>
        <taxon>Mortierellomycetes</taxon>
        <taxon>Mortierellales</taxon>
        <taxon>Mortierellaceae</taxon>
        <taxon>Lobosporangium</taxon>
    </lineage>
</organism>
<protein>
    <submittedName>
        <fullName evidence="1">Uncharacterized protein</fullName>
    </submittedName>
</protein>